<gene>
    <name evidence="1" type="ORF">BCF44_1396</name>
</gene>
<evidence type="ECO:0000313" key="1">
    <source>
        <dbReference type="EMBL" id="REH17974.1"/>
    </source>
</evidence>
<accession>A0A3E0G5U7</accession>
<sequence>MFGVRDGTLNTTSLIEFRTDPREHLDDQPVTSIWDGPPAHRSKDLIACPAIQRHWLRMEPLAAYARDLNPMELA</sequence>
<dbReference type="Proteomes" id="UP000256269">
    <property type="component" value="Unassembled WGS sequence"/>
</dbReference>
<reference evidence="1 2" key="1">
    <citation type="submission" date="2018-08" db="EMBL/GenBank/DDBJ databases">
        <title>Genomic Encyclopedia of Archaeal and Bacterial Type Strains, Phase II (KMG-II): from individual species to whole genera.</title>
        <authorList>
            <person name="Goeker M."/>
        </authorList>
    </citation>
    <scope>NUCLEOTIDE SEQUENCE [LARGE SCALE GENOMIC DNA]</scope>
    <source>
        <strain evidence="1 2">DSM 45791</strain>
    </source>
</reference>
<protein>
    <recommendedName>
        <fullName evidence="3">DDE superfamily endonuclease</fullName>
    </recommendedName>
</protein>
<name>A0A3E0G5U7_9PSEU</name>
<organism evidence="1 2">
    <name type="scientific">Kutzneria buriramensis</name>
    <dbReference type="NCBI Taxonomy" id="1045776"/>
    <lineage>
        <taxon>Bacteria</taxon>
        <taxon>Bacillati</taxon>
        <taxon>Actinomycetota</taxon>
        <taxon>Actinomycetes</taxon>
        <taxon>Pseudonocardiales</taxon>
        <taxon>Pseudonocardiaceae</taxon>
        <taxon>Kutzneria</taxon>
    </lineage>
</organism>
<keyword evidence="2" id="KW-1185">Reference proteome</keyword>
<proteinExistence type="predicted"/>
<comment type="caution">
    <text evidence="1">The sequence shown here is derived from an EMBL/GenBank/DDBJ whole genome shotgun (WGS) entry which is preliminary data.</text>
</comment>
<dbReference type="EMBL" id="QUNO01000039">
    <property type="protein sequence ID" value="REH17974.1"/>
    <property type="molecule type" value="Genomic_DNA"/>
</dbReference>
<evidence type="ECO:0008006" key="3">
    <source>
        <dbReference type="Google" id="ProtNLM"/>
    </source>
</evidence>
<evidence type="ECO:0000313" key="2">
    <source>
        <dbReference type="Proteomes" id="UP000256269"/>
    </source>
</evidence>
<dbReference type="AlphaFoldDB" id="A0A3E0G5U7"/>